<dbReference type="Proteomes" id="UP001626550">
    <property type="component" value="Unassembled WGS sequence"/>
</dbReference>
<keyword evidence="2" id="KW-1185">Reference proteome</keyword>
<protein>
    <submittedName>
        <fullName evidence="1">Uncharacterized protein</fullName>
    </submittedName>
</protein>
<evidence type="ECO:0000313" key="2">
    <source>
        <dbReference type="Proteomes" id="UP001626550"/>
    </source>
</evidence>
<proteinExistence type="predicted"/>
<dbReference type="AlphaFoldDB" id="A0ABD2Q0D9"/>
<reference evidence="1 2" key="1">
    <citation type="submission" date="2024-11" db="EMBL/GenBank/DDBJ databases">
        <title>Adaptive evolution of stress response genes in parasites aligns with host niche diversity.</title>
        <authorList>
            <person name="Hahn C."/>
            <person name="Resl P."/>
        </authorList>
    </citation>
    <scope>NUCLEOTIDE SEQUENCE [LARGE SCALE GENOMIC DNA]</scope>
    <source>
        <strain evidence="1">EGGRZ-B1_66</strain>
        <tissue evidence="1">Body</tissue>
    </source>
</reference>
<evidence type="ECO:0000313" key="1">
    <source>
        <dbReference type="EMBL" id="KAL3313111.1"/>
    </source>
</evidence>
<dbReference type="EMBL" id="JBJKFK010001433">
    <property type="protein sequence ID" value="KAL3313111.1"/>
    <property type="molecule type" value="Genomic_DNA"/>
</dbReference>
<organism evidence="1 2">
    <name type="scientific">Cichlidogyrus casuarinus</name>
    <dbReference type="NCBI Taxonomy" id="1844966"/>
    <lineage>
        <taxon>Eukaryota</taxon>
        <taxon>Metazoa</taxon>
        <taxon>Spiralia</taxon>
        <taxon>Lophotrochozoa</taxon>
        <taxon>Platyhelminthes</taxon>
        <taxon>Monogenea</taxon>
        <taxon>Monopisthocotylea</taxon>
        <taxon>Dactylogyridea</taxon>
        <taxon>Ancyrocephalidae</taxon>
        <taxon>Cichlidogyrus</taxon>
    </lineage>
</organism>
<sequence length="230" mass="27414">MVHSSLSRFTQLMIQRDLGKIPKYPCDCGGYCGFRPLVMRVVADFDEAFDQEYHHFHKAYTELFKASAKTQDIGSSDVLNLYFQKVENEEYFNENSNLQDLNRFMPKLLGFKVKDLVYEALVKKWFKLIEHGIISKCWSILHWIWRDKQDCTCVYCAYRDGLEAYLEAFRELKNEYDIIYFHYKAMVNAVKFVITDRKFMEKVIKLRKDSLRDIIEEVQQNLSLGNEQEF</sequence>
<comment type="caution">
    <text evidence="1">The sequence shown here is derived from an EMBL/GenBank/DDBJ whole genome shotgun (WGS) entry which is preliminary data.</text>
</comment>
<name>A0ABD2Q0D9_9PLAT</name>
<gene>
    <name evidence="1" type="ORF">Ciccas_008289</name>
</gene>
<accession>A0ABD2Q0D9</accession>